<keyword evidence="1 2" id="KW-0690">Ribosome biogenesis</keyword>
<comment type="subcellular location">
    <subcellularLocation>
        <location evidence="2">Cytoplasm</location>
    </subcellularLocation>
</comment>
<dbReference type="Pfam" id="PF02033">
    <property type="entry name" value="RBFA"/>
    <property type="match status" value="1"/>
</dbReference>
<comment type="similarity">
    <text evidence="2">Belongs to the RbfA family.</text>
</comment>
<comment type="function">
    <text evidence="2">One of several proteins that assist in the late maturation steps of the functional core of the 30S ribosomal subunit. Associates with free 30S ribosomal subunits (but not with 30S subunits that are part of 70S ribosomes or polysomes). Required for efficient processing of 16S rRNA. May interact with the 5'-terminal helix region of 16S rRNA.</text>
</comment>
<dbReference type="SUPFAM" id="SSF89919">
    <property type="entry name" value="Ribosome-binding factor A, RbfA"/>
    <property type="match status" value="1"/>
</dbReference>
<dbReference type="RefSeq" id="WP_386833262.1">
    <property type="nucleotide sequence ID" value="NZ_JBHUNP010000001.1"/>
</dbReference>
<evidence type="ECO:0000256" key="1">
    <source>
        <dbReference type="ARBA" id="ARBA00022517"/>
    </source>
</evidence>
<dbReference type="InterPro" id="IPR015946">
    <property type="entry name" value="KH_dom-like_a/b"/>
</dbReference>
<sequence>MSKDHKPAGPSQRMLRVGELVRHALAAIFARGEVEDDALTGSVITVPEVRMTPDLKIANAYVMPLGGQHAEEIVAALNRNRKFIRGRVAPQINMKYAPEIRFFVDDTFDEASRIDALLRSDRVQRDLRDDEEDGDQQ</sequence>
<dbReference type="PROSITE" id="PS01319">
    <property type="entry name" value="RBFA"/>
    <property type="match status" value="1"/>
</dbReference>
<dbReference type="Proteomes" id="UP001597521">
    <property type="component" value="Unassembled WGS sequence"/>
</dbReference>
<dbReference type="PANTHER" id="PTHR33515:SF1">
    <property type="entry name" value="RIBOSOME-BINDING FACTOR A, CHLOROPLASTIC-RELATED"/>
    <property type="match status" value="1"/>
</dbReference>
<evidence type="ECO:0000313" key="4">
    <source>
        <dbReference type="Proteomes" id="UP001597521"/>
    </source>
</evidence>
<accession>A0ABW5QKY3</accession>
<name>A0ABW5QKY3_9HYPH</name>
<evidence type="ECO:0000256" key="2">
    <source>
        <dbReference type="HAMAP-Rule" id="MF_00003"/>
    </source>
</evidence>
<dbReference type="NCBIfam" id="NF001802">
    <property type="entry name" value="PRK00521.2-5"/>
    <property type="match status" value="1"/>
</dbReference>
<dbReference type="HAMAP" id="MF_00003">
    <property type="entry name" value="RbfA"/>
    <property type="match status" value="1"/>
</dbReference>
<dbReference type="EMBL" id="JBHUNP010000001">
    <property type="protein sequence ID" value="MFD2648171.1"/>
    <property type="molecule type" value="Genomic_DNA"/>
</dbReference>
<dbReference type="Gene3D" id="3.30.300.20">
    <property type="match status" value="1"/>
</dbReference>
<dbReference type="NCBIfam" id="TIGR00082">
    <property type="entry name" value="rbfA"/>
    <property type="match status" value="1"/>
</dbReference>
<organism evidence="3 4">
    <name type="scientific">Devosia albogilva</name>
    <dbReference type="NCBI Taxonomy" id="429726"/>
    <lineage>
        <taxon>Bacteria</taxon>
        <taxon>Pseudomonadati</taxon>
        <taxon>Pseudomonadota</taxon>
        <taxon>Alphaproteobacteria</taxon>
        <taxon>Hyphomicrobiales</taxon>
        <taxon>Devosiaceae</taxon>
        <taxon>Devosia</taxon>
    </lineage>
</organism>
<comment type="caution">
    <text evidence="3">The sequence shown here is derived from an EMBL/GenBank/DDBJ whole genome shotgun (WGS) entry which is preliminary data.</text>
</comment>
<keyword evidence="2" id="KW-0963">Cytoplasm</keyword>
<comment type="subunit">
    <text evidence="2">Monomer. Binds 30S ribosomal subunits, but not 50S ribosomal subunits or 70S ribosomes.</text>
</comment>
<keyword evidence="4" id="KW-1185">Reference proteome</keyword>
<evidence type="ECO:0000313" key="3">
    <source>
        <dbReference type="EMBL" id="MFD2648171.1"/>
    </source>
</evidence>
<dbReference type="PANTHER" id="PTHR33515">
    <property type="entry name" value="RIBOSOME-BINDING FACTOR A, CHLOROPLASTIC-RELATED"/>
    <property type="match status" value="1"/>
</dbReference>
<dbReference type="InterPro" id="IPR023799">
    <property type="entry name" value="RbfA_dom_sf"/>
</dbReference>
<reference evidence="4" key="1">
    <citation type="journal article" date="2019" name="Int. J. Syst. Evol. Microbiol.">
        <title>The Global Catalogue of Microorganisms (GCM) 10K type strain sequencing project: providing services to taxonomists for standard genome sequencing and annotation.</title>
        <authorList>
            <consortium name="The Broad Institute Genomics Platform"/>
            <consortium name="The Broad Institute Genome Sequencing Center for Infectious Disease"/>
            <person name="Wu L."/>
            <person name="Ma J."/>
        </authorList>
    </citation>
    <scope>NUCLEOTIDE SEQUENCE [LARGE SCALE GENOMIC DNA]</scope>
    <source>
        <strain evidence="4">CCM 7427</strain>
    </source>
</reference>
<dbReference type="InterPro" id="IPR020053">
    <property type="entry name" value="Ribosome-bd_factorA_CS"/>
</dbReference>
<gene>
    <name evidence="2 3" type="primary">rbfA</name>
    <name evidence="3" type="ORF">ACFSX5_10250</name>
</gene>
<protein>
    <recommendedName>
        <fullName evidence="2">Ribosome-binding factor A</fullName>
    </recommendedName>
</protein>
<proteinExistence type="inferred from homology"/>
<dbReference type="InterPro" id="IPR000238">
    <property type="entry name" value="RbfA"/>
</dbReference>